<protein>
    <recommendedName>
        <fullName evidence="3">RND related beta-barrel domain-containing protein</fullName>
    </recommendedName>
</protein>
<keyword evidence="2" id="KW-0812">Transmembrane</keyword>
<evidence type="ECO:0000313" key="4">
    <source>
        <dbReference type="EMBL" id="ANW98920.1"/>
    </source>
</evidence>
<dbReference type="InterPro" id="IPR058729">
    <property type="entry name" value="Beta-barrel_RND-rel"/>
</dbReference>
<evidence type="ECO:0000259" key="3">
    <source>
        <dbReference type="Pfam" id="PF26011"/>
    </source>
</evidence>
<keyword evidence="2" id="KW-1133">Transmembrane helix</keyword>
<proteinExistence type="predicted"/>
<feature type="domain" description="RND related beta-barrel" evidence="3">
    <location>
        <begin position="289"/>
        <end position="359"/>
    </location>
</feature>
<gene>
    <name evidence="4" type="ORF">CSTERTH_07740</name>
</gene>
<dbReference type="Pfam" id="PF26011">
    <property type="entry name" value="Beta-barrel_RND_rel"/>
    <property type="match status" value="1"/>
</dbReference>
<dbReference type="Proteomes" id="UP000092971">
    <property type="component" value="Chromosome"/>
</dbReference>
<keyword evidence="2" id="KW-0472">Membrane</keyword>
<sequence>MGTTKDKRINRSSEASLKKRKAKKKRNRRRAVRYVLIFFALVYLPAMWKWIFHGHIETDVLHSDTLEIAVKSEGVFIWDETCVKSPKDGIVIPKAKQGERVPNKFDFAIIVDRDSKRILSEIENLEKNIIRQFAENNPEVLEPDDEFKNQVQNEVSKLTDIAVNRNFTAIDEIRATLENLLYQRNRKIFENTGDRLYVEDKKRELEILRQKLNESAVTVKSEYSGIVVWGGTSDEEKYSPDNMKNLQIEDLETNNENDEAGTLKMRYEQFFDVSADQIFARLVNNDKGWYVCAINKKDSDKLKTGDEISLRVDGVKELIPCTVEAVDAFENKSRVIVSFDRYIEKVVQMRHVKADLVIENVEGLKIPLRSLINRNIYDNTADVFVVRANRAVRKRVKIIAEQDSFAIIDKLSESTDTSPIKIFDIYVVNPQNIEEGQVIN</sequence>
<name>A0A1B1YDT5_THEST</name>
<accession>A0A1B1YDT5</accession>
<evidence type="ECO:0000256" key="2">
    <source>
        <dbReference type="SAM" id="Phobius"/>
    </source>
</evidence>
<evidence type="ECO:0000313" key="5">
    <source>
        <dbReference type="Proteomes" id="UP000092971"/>
    </source>
</evidence>
<dbReference type="EMBL" id="CP014672">
    <property type="protein sequence ID" value="ANW98920.1"/>
    <property type="molecule type" value="Genomic_DNA"/>
</dbReference>
<feature type="compositionally biased region" description="Basic and acidic residues" evidence="1">
    <location>
        <begin position="1"/>
        <end position="11"/>
    </location>
</feature>
<dbReference type="OrthoDB" id="1834786at2"/>
<feature type="region of interest" description="Disordered" evidence="1">
    <location>
        <begin position="1"/>
        <end position="24"/>
    </location>
</feature>
<feature type="transmembrane region" description="Helical" evidence="2">
    <location>
        <begin position="31"/>
        <end position="51"/>
    </location>
</feature>
<evidence type="ECO:0000256" key="1">
    <source>
        <dbReference type="SAM" id="MobiDB-lite"/>
    </source>
</evidence>
<dbReference type="RefSeq" id="WP_054632719.1">
    <property type="nucleotide sequence ID" value="NZ_CP014672.1"/>
</dbReference>
<organism evidence="4 5">
    <name type="scientific">Thermoclostridium stercorarium subsp. thermolacticum DSM 2910</name>
    <dbReference type="NCBI Taxonomy" id="1121336"/>
    <lineage>
        <taxon>Bacteria</taxon>
        <taxon>Bacillati</taxon>
        <taxon>Bacillota</taxon>
        <taxon>Clostridia</taxon>
        <taxon>Eubacteriales</taxon>
        <taxon>Oscillospiraceae</taxon>
        <taxon>Thermoclostridium</taxon>
    </lineage>
</organism>
<dbReference type="AlphaFoldDB" id="A0A1B1YDT5"/>
<reference evidence="4 5" key="1">
    <citation type="submission" date="2016-02" db="EMBL/GenBank/DDBJ databases">
        <title>Comparison of Clostridium stercorarium subspecies using comparative genomics and transcriptomics.</title>
        <authorList>
            <person name="Schellenberg J."/>
            <person name="Thallinger G."/>
            <person name="Levin D.B."/>
            <person name="Zhang X."/>
            <person name="Alvare G."/>
            <person name="Fristensky B."/>
            <person name="Sparling R."/>
        </authorList>
    </citation>
    <scope>NUCLEOTIDE SEQUENCE [LARGE SCALE GENOMIC DNA]</scope>
    <source>
        <strain evidence="4 5">DSM 2910</strain>
    </source>
</reference>